<dbReference type="Proteomes" id="UP000327044">
    <property type="component" value="Unassembled WGS sequence"/>
</dbReference>
<evidence type="ECO:0000259" key="9">
    <source>
        <dbReference type="PROSITE" id="PS51228"/>
    </source>
</evidence>
<evidence type="ECO:0000259" key="8">
    <source>
        <dbReference type="PROSITE" id="PS50102"/>
    </source>
</evidence>
<dbReference type="InterPro" id="IPR000504">
    <property type="entry name" value="RRM_dom"/>
</dbReference>
<dbReference type="InterPro" id="IPR035984">
    <property type="entry name" value="Acyl-CoA-binding_sf"/>
</dbReference>
<dbReference type="PROSITE" id="PS50102">
    <property type="entry name" value="RRM"/>
    <property type="match status" value="1"/>
</dbReference>
<evidence type="ECO:0000256" key="4">
    <source>
        <dbReference type="ARBA" id="ARBA00023043"/>
    </source>
</evidence>
<keyword evidence="2" id="KW-0677">Repeat</keyword>
<feature type="repeat" description="ANK" evidence="6">
    <location>
        <begin position="251"/>
        <end position="283"/>
    </location>
</feature>
<dbReference type="Gene3D" id="1.25.40.20">
    <property type="entry name" value="Ankyrin repeat-containing domain"/>
    <property type="match status" value="2"/>
</dbReference>
<evidence type="ECO:0000256" key="6">
    <source>
        <dbReference type="PROSITE-ProRule" id="PRU00023"/>
    </source>
</evidence>
<accession>A0A5N4AZQ1</accession>
<dbReference type="FunFam" id="3.30.70.330:FF:000494">
    <property type="entry name" value="28 kDa ribonucleoprotein, chloroplastic"/>
    <property type="match status" value="1"/>
</dbReference>
<dbReference type="Pfam" id="PF00076">
    <property type="entry name" value="RRM_1"/>
    <property type="match status" value="1"/>
</dbReference>
<dbReference type="Gene3D" id="3.30.70.330">
    <property type="match status" value="1"/>
</dbReference>
<dbReference type="InterPro" id="IPR036770">
    <property type="entry name" value="Ankyrin_rpt-contain_sf"/>
</dbReference>
<evidence type="ECO:0000256" key="7">
    <source>
        <dbReference type="PROSITE-ProRule" id="PRU00176"/>
    </source>
</evidence>
<proteinExistence type="predicted"/>
<keyword evidence="5" id="KW-0446">Lipid-binding</keyword>
<dbReference type="InterPro" id="IPR002110">
    <property type="entry name" value="Ankyrin_rpt"/>
</dbReference>
<dbReference type="SUPFAM" id="SSF54928">
    <property type="entry name" value="RNA-binding domain, RBD"/>
    <property type="match status" value="1"/>
</dbReference>
<dbReference type="PANTHER" id="PTHR24119:SF0">
    <property type="entry name" value="ACYL-COA-BINDING DOMAIN-CONTAINING PROTEIN 6"/>
    <property type="match status" value="1"/>
</dbReference>
<dbReference type="PANTHER" id="PTHR24119">
    <property type="entry name" value="ACYL-COA-BINDING DOMAIN-CONTAINING PROTEIN 6"/>
    <property type="match status" value="1"/>
</dbReference>
<dbReference type="Gene3D" id="1.20.80.10">
    <property type="match status" value="1"/>
</dbReference>
<dbReference type="InterPro" id="IPR035979">
    <property type="entry name" value="RBD_domain_sf"/>
</dbReference>
<dbReference type="SUPFAM" id="SSF48403">
    <property type="entry name" value="Ankyrin repeat"/>
    <property type="match status" value="1"/>
</dbReference>
<keyword evidence="11" id="KW-1185">Reference proteome</keyword>
<reference evidence="10 11" key="1">
    <citation type="journal article" date="2018" name="Elife">
        <title>Firefly genomes illuminate parallel origins of bioluminescence in beetles.</title>
        <authorList>
            <person name="Fallon T.R."/>
            <person name="Lower S.E."/>
            <person name="Chang C.H."/>
            <person name="Bessho-Uehara M."/>
            <person name="Martin G.J."/>
            <person name="Bewick A.J."/>
            <person name="Behringer M."/>
            <person name="Debat H.J."/>
            <person name="Wong I."/>
            <person name="Day J.C."/>
            <person name="Suvorov A."/>
            <person name="Silva C.J."/>
            <person name="Stanger-Hall K.F."/>
            <person name="Hall D.W."/>
            <person name="Schmitz R.J."/>
            <person name="Nelson D.R."/>
            <person name="Lewis S.M."/>
            <person name="Shigenobu S."/>
            <person name="Bybee S.M."/>
            <person name="Larracuente A.M."/>
            <person name="Oba Y."/>
            <person name="Weng J.K."/>
        </authorList>
    </citation>
    <scope>NUCLEOTIDE SEQUENCE [LARGE SCALE GENOMIC DNA]</scope>
    <source>
        <strain evidence="10">1611_PpyrPB1</strain>
        <tissue evidence="10">Whole body</tissue>
    </source>
</reference>
<dbReference type="AlphaFoldDB" id="A0A5N4AZQ1"/>
<dbReference type="InterPro" id="IPR012677">
    <property type="entry name" value="Nucleotide-bd_a/b_plait_sf"/>
</dbReference>
<feature type="domain" description="RRM" evidence="8">
    <location>
        <begin position="9"/>
        <end position="86"/>
    </location>
</feature>
<dbReference type="Pfam" id="PF12796">
    <property type="entry name" value="Ank_2"/>
    <property type="match status" value="1"/>
</dbReference>
<organism evidence="10 11">
    <name type="scientific">Photinus pyralis</name>
    <name type="common">Common eastern firefly</name>
    <name type="synonym">Lampyris pyralis</name>
    <dbReference type="NCBI Taxonomy" id="7054"/>
    <lineage>
        <taxon>Eukaryota</taxon>
        <taxon>Metazoa</taxon>
        <taxon>Ecdysozoa</taxon>
        <taxon>Arthropoda</taxon>
        <taxon>Hexapoda</taxon>
        <taxon>Insecta</taxon>
        <taxon>Pterygota</taxon>
        <taxon>Neoptera</taxon>
        <taxon>Endopterygota</taxon>
        <taxon>Coleoptera</taxon>
        <taxon>Polyphaga</taxon>
        <taxon>Elateriformia</taxon>
        <taxon>Elateroidea</taxon>
        <taxon>Lampyridae</taxon>
        <taxon>Lampyrinae</taxon>
        <taxon>Photinus</taxon>
    </lineage>
</organism>
<dbReference type="PROSITE" id="PS50297">
    <property type="entry name" value="ANK_REP_REGION"/>
    <property type="match status" value="2"/>
</dbReference>
<evidence type="ECO:0000256" key="5">
    <source>
        <dbReference type="ARBA" id="ARBA00023121"/>
    </source>
</evidence>
<sequence>MASNVRHMLRLYVGNIPWTIGNNELKQYFSKFGHVNFANVVFNKQTGLSRNYGFIVYSNREGFDSALNVQSHKLEGNTLKVEPAGTNIMSTENFDDLAELGIEEDEATLNFLNAADHVKKLVSTLDNNTLLDLYGLYKQATEGPCNIPRPSWYNMKARSKWDAWNKLCNIPQHEAKTDYVKLVRSLDNKFMNNTEKWVSVSIFQQNEEVLNDGEKSLLDYVKDGNKNVVTNILGKVDVEDRADLLNQLDESGMGLIHWAADRGHHEIISILISNGTDVNLEDSEMQTSLHYAAACGHKECVRVLLENNADVNLADDSGFTPKDVTTDEEIVKMLME</sequence>
<dbReference type="GO" id="GO:0003723">
    <property type="term" value="F:RNA binding"/>
    <property type="evidence" value="ECO:0007669"/>
    <property type="project" value="UniProtKB-UniRule"/>
</dbReference>
<evidence type="ECO:0000256" key="2">
    <source>
        <dbReference type="ARBA" id="ARBA00022737"/>
    </source>
</evidence>
<keyword evidence="3 7" id="KW-0694">RNA-binding</keyword>
<dbReference type="EMBL" id="VVIM01000002">
    <property type="protein sequence ID" value="KAB0802738.1"/>
    <property type="molecule type" value="Genomic_DNA"/>
</dbReference>
<feature type="domain" description="ACB" evidence="9">
    <location>
        <begin position="107"/>
        <end position="192"/>
    </location>
</feature>
<keyword evidence="4 6" id="KW-0040">ANK repeat</keyword>
<dbReference type="InterPro" id="IPR000582">
    <property type="entry name" value="Acyl-CoA-binding_protein"/>
</dbReference>
<dbReference type="FunCoup" id="A0A5N4AZQ1">
    <property type="interactions" value="1117"/>
</dbReference>
<dbReference type="SMART" id="SM00360">
    <property type="entry name" value="RRM"/>
    <property type="match status" value="1"/>
</dbReference>
<dbReference type="SMART" id="SM00248">
    <property type="entry name" value="ANK"/>
    <property type="match status" value="3"/>
</dbReference>
<dbReference type="InParanoid" id="A0A5N4AZQ1"/>
<dbReference type="PROSITE" id="PS50088">
    <property type="entry name" value="ANK_REPEAT"/>
    <property type="match status" value="2"/>
</dbReference>
<gene>
    <name evidence="10" type="ORF">PPYR_04924</name>
</gene>
<evidence type="ECO:0000313" key="11">
    <source>
        <dbReference type="Proteomes" id="UP000327044"/>
    </source>
</evidence>
<protein>
    <recommendedName>
        <fullName evidence="1">Acyl-CoA-binding domain-containing protein 6</fullName>
    </recommendedName>
</protein>
<dbReference type="Pfam" id="PF00887">
    <property type="entry name" value="ACBP"/>
    <property type="match status" value="1"/>
</dbReference>
<evidence type="ECO:0000313" key="10">
    <source>
        <dbReference type="EMBL" id="KAB0802738.1"/>
    </source>
</evidence>
<dbReference type="PROSITE" id="PS51228">
    <property type="entry name" value="ACB_2"/>
    <property type="match status" value="1"/>
</dbReference>
<evidence type="ECO:0000256" key="1">
    <source>
        <dbReference type="ARBA" id="ARBA00018419"/>
    </source>
</evidence>
<name>A0A5N4AZQ1_PHOPY</name>
<feature type="repeat" description="ANK" evidence="6">
    <location>
        <begin position="284"/>
        <end position="316"/>
    </location>
</feature>
<dbReference type="SUPFAM" id="SSF47027">
    <property type="entry name" value="Acyl-CoA binding protein"/>
    <property type="match status" value="1"/>
</dbReference>
<dbReference type="InterPro" id="IPR014352">
    <property type="entry name" value="FERM/acyl-CoA-bd_prot_sf"/>
</dbReference>
<comment type="caution">
    <text evidence="10">The sequence shown here is derived from an EMBL/GenBank/DDBJ whole genome shotgun (WGS) entry which is preliminary data.</text>
</comment>
<dbReference type="PRINTS" id="PR00689">
    <property type="entry name" value="ACOABINDINGP"/>
</dbReference>
<dbReference type="GO" id="GO:0000062">
    <property type="term" value="F:fatty-acyl-CoA binding"/>
    <property type="evidence" value="ECO:0007669"/>
    <property type="project" value="InterPro"/>
</dbReference>
<evidence type="ECO:0000256" key="3">
    <source>
        <dbReference type="ARBA" id="ARBA00022884"/>
    </source>
</evidence>